<gene>
    <name evidence="1" type="ORF">H8717_05255</name>
</gene>
<evidence type="ECO:0000313" key="1">
    <source>
        <dbReference type="EMBL" id="MBC8575819.1"/>
    </source>
</evidence>
<dbReference type="Proteomes" id="UP000658131">
    <property type="component" value="Unassembled WGS sequence"/>
</dbReference>
<proteinExistence type="predicted"/>
<organism evidence="1 2">
    <name type="scientific">Yanshouia hominis</name>
    <dbReference type="NCBI Taxonomy" id="2763673"/>
    <lineage>
        <taxon>Bacteria</taxon>
        <taxon>Bacillati</taxon>
        <taxon>Bacillota</taxon>
        <taxon>Clostridia</taxon>
        <taxon>Eubacteriales</taxon>
        <taxon>Oscillospiraceae</taxon>
        <taxon>Yanshouia</taxon>
    </lineage>
</organism>
<reference evidence="1 2" key="1">
    <citation type="submission" date="2020-08" db="EMBL/GenBank/DDBJ databases">
        <title>Genome public.</title>
        <authorList>
            <person name="Liu C."/>
            <person name="Sun Q."/>
        </authorList>
    </citation>
    <scope>NUCLEOTIDE SEQUENCE [LARGE SCALE GENOMIC DNA]</scope>
    <source>
        <strain evidence="1 2">BX1</strain>
    </source>
</reference>
<evidence type="ECO:0000313" key="2">
    <source>
        <dbReference type="Proteomes" id="UP000658131"/>
    </source>
</evidence>
<name>A0ABR7NHP1_9FIRM</name>
<dbReference type="EMBL" id="JACRTB010000007">
    <property type="protein sequence ID" value="MBC8575819.1"/>
    <property type="molecule type" value="Genomic_DNA"/>
</dbReference>
<comment type="caution">
    <text evidence="1">The sequence shown here is derived from an EMBL/GenBank/DDBJ whole genome shotgun (WGS) entry which is preliminary data.</text>
</comment>
<accession>A0ABR7NHP1</accession>
<protein>
    <submittedName>
        <fullName evidence="1">Ribbon-helix-helix protein, CopG family</fullName>
    </submittedName>
</protein>
<keyword evidence="2" id="KW-1185">Reference proteome</keyword>
<sequence length="63" mass="7026">MVCKGSDPLKTGRPTDAPKRVQIAVRFDEKTLAILDRFCEREGIGRAEGVRRAVERLEAEGRA</sequence>